<feature type="domain" description="Class II aldolase/adducin N-terminal" evidence="3">
    <location>
        <begin position="26"/>
        <end position="204"/>
    </location>
</feature>
<dbReference type="Proteomes" id="UP000190857">
    <property type="component" value="Unassembled WGS sequence"/>
</dbReference>
<dbReference type="Gene3D" id="3.40.225.10">
    <property type="entry name" value="Class II aldolase/adducin N-terminal domain"/>
    <property type="match status" value="1"/>
</dbReference>
<protein>
    <submittedName>
        <fullName evidence="4">L-fuculose-phosphate aldolase</fullName>
    </submittedName>
</protein>
<dbReference type="RefSeq" id="WP_079728169.1">
    <property type="nucleotide sequence ID" value="NZ_FUZP01000002.1"/>
</dbReference>
<dbReference type="Pfam" id="PF00596">
    <property type="entry name" value="Aldolase_II"/>
    <property type="match status" value="1"/>
</dbReference>
<dbReference type="InterPro" id="IPR001303">
    <property type="entry name" value="Aldolase_II/adducin_N"/>
</dbReference>
<keyword evidence="5" id="KW-1185">Reference proteome</keyword>
<evidence type="ECO:0000313" key="5">
    <source>
        <dbReference type="Proteomes" id="UP000190857"/>
    </source>
</evidence>
<accession>A0A1T5KCA3</accession>
<dbReference type="GO" id="GO:0016832">
    <property type="term" value="F:aldehyde-lyase activity"/>
    <property type="evidence" value="ECO:0007669"/>
    <property type="project" value="TreeGrafter"/>
</dbReference>
<evidence type="ECO:0000256" key="1">
    <source>
        <dbReference type="ARBA" id="ARBA00022723"/>
    </source>
</evidence>
<dbReference type="STRING" id="123320.SAMN06309945_2100"/>
<sequence length="235" mass="24335">MTPSPLHTREDVSTHPDAGALASAAETLVDAGVRIVDAGLSPGSSGNVSVRVGDRVLITPGGSSLGRLDAARLSVLTMDGDWLAGDKPSKEASLHLAFYRKNPAHTAVVHVHSAQAVAASCLEPWAENSALPPLTPYFVMRAGQTPLVAYRAPGSPELGDLLLDIPFAFHAALLQNHGQITSGATLDAALDAAIEVEEAARIALVTAGQPRRLLAADEIAALTAAHGSNWATPER</sequence>
<name>A0A1T5KCA3_9MICO</name>
<evidence type="ECO:0000256" key="2">
    <source>
        <dbReference type="ARBA" id="ARBA00023239"/>
    </source>
</evidence>
<reference evidence="4 5" key="1">
    <citation type="submission" date="2017-02" db="EMBL/GenBank/DDBJ databases">
        <authorList>
            <person name="Peterson S.W."/>
        </authorList>
    </citation>
    <scope>NUCLEOTIDE SEQUENCE [LARGE SCALE GENOMIC DNA]</scope>
    <source>
        <strain evidence="4 5">VKM Ac-2059</strain>
    </source>
</reference>
<organism evidence="4 5">
    <name type="scientific">Okibacterium fritillariae</name>
    <dbReference type="NCBI Taxonomy" id="123320"/>
    <lineage>
        <taxon>Bacteria</taxon>
        <taxon>Bacillati</taxon>
        <taxon>Actinomycetota</taxon>
        <taxon>Actinomycetes</taxon>
        <taxon>Micrococcales</taxon>
        <taxon>Microbacteriaceae</taxon>
        <taxon>Okibacterium</taxon>
    </lineage>
</organism>
<dbReference type="InterPro" id="IPR050197">
    <property type="entry name" value="Aldolase_class_II_sugar_metab"/>
</dbReference>
<dbReference type="GO" id="GO:0019323">
    <property type="term" value="P:pentose catabolic process"/>
    <property type="evidence" value="ECO:0007669"/>
    <property type="project" value="TreeGrafter"/>
</dbReference>
<dbReference type="OrthoDB" id="9786287at2"/>
<dbReference type="PANTHER" id="PTHR22789:SF0">
    <property type="entry name" value="3-OXO-TETRONATE 4-PHOSPHATE DECARBOXYLASE-RELATED"/>
    <property type="match status" value="1"/>
</dbReference>
<dbReference type="AlphaFoldDB" id="A0A1T5KCA3"/>
<proteinExistence type="predicted"/>
<dbReference type="SUPFAM" id="SSF53639">
    <property type="entry name" value="AraD/HMP-PK domain-like"/>
    <property type="match status" value="1"/>
</dbReference>
<dbReference type="PANTHER" id="PTHR22789">
    <property type="entry name" value="FUCULOSE PHOSPHATE ALDOLASE"/>
    <property type="match status" value="1"/>
</dbReference>
<gene>
    <name evidence="4" type="ORF">SAMN06309945_2100</name>
</gene>
<keyword evidence="1" id="KW-0479">Metal-binding</keyword>
<dbReference type="GO" id="GO:0046872">
    <property type="term" value="F:metal ion binding"/>
    <property type="evidence" value="ECO:0007669"/>
    <property type="project" value="UniProtKB-KW"/>
</dbReference>
<dbReference type="EMBL" id="FUZP01000002">
    <property type="protein sequence ID" value="SKC61028.1"/>
    <property type="molecule type" value="Genomic_DNA"/>
</dbReference>
<evidence type="ECO:0000313" key="4">
    <source>
        <dbReference type="EMBL" id="SKC61028.1"/>
    </source>
</evidence>
<dbReference type="SMART" id="SM01007">
    <property type="entry name" value="Aldolase_II"/>
    <property type="match status" value="1"/>
</dbReference>
<evidence type="ECO:0000259" key="3">
    <source>
        <dbReference type="SMART" id="SM01007"/>
    </source>
</evidence>
<dbReference type="GO" id="GO:0005829">
    <property type="term" value="C:cytosol"/>
    <property type="evidence" value="ECO:0007669"/>
    <property type="project" value="TreeGrafter"/>
</dbReference>
<keyword evidence="2" id="KW-0456">Lyase</keyword>
<dbReference type="InterPro" id="IPR036409">
    <property type="entry name" value="Aldolase_II/adducin_N_sf"/>
</dbReference>